<evidence type="ECO:0000256" key="1">
    <source>
        <dbReference type="ARBA" id="ARBA00022490"/>
    </source>
</evidence>
<dbReference type="EMBL" id="BLLI01000014">
    <property type="protein sequence ID" value="GFH42163.1"/>
    <property type="molecule type" value="Genomic_DNA"/>
</dbReference>
<name>A0A6A0BBW6_9LACT</name>
<sequence length="80" mass="8998">MVTPQDIERINALARKKKSVGLTKAEMLEQAELRKAYISGVKSSLRHHVESIKVVDPKGNDITPEKARKAQFEKGLRDTL</sequence>
<reference evidence="3 4" key="1">
    <citation type="submission" date="2020-02" db="EMBL/GenBank/DDBJ databases">
        <title>Draft genome sequence of Lactococcus sp. Hs30E4-3.</title>
        <authorList>
            <person name="Noda S."/>
            <person name="Yuki M."/>
            <person name="Ohkuma M."/>
        </authorList>
    </citation>
    <scope>NUCLEOTIDE SEQUENCE [LARGE SCALE GENOMIC DNA]</scope>
    <source>
        <strain evidence="3 4">Hs30E4-3</strain>
    </source>
</reference>
<comment type="subcellular location">
    <subcellularLocation>
        <location evidence="2">Cytoplasm</location>
    </subcellularLocation>
</comment>
<evidence type="ECO:0000313" key="4">
    <source>
        <dbReference type="Proteomes" id="UP000480303"/>
    </source>
</evidence>
<keyword evidence="4" id="KW-1185">Reference proteome</keyword>
<dbReference type="AlphaFoldDB" id="A0A6A0BBW6"/>
<dbReference type="PANTHER" id="PTHR37300:SF1">
    <property type="entry name" value="UPF0291 PROTEIN YNZC"/>
    <property type="match status" value="1"/>
</dbReference>
<dbReference type="SUPFAM" id="SSF158221">
    <property type="entry name" value="YnzC-like"/>
    <property type="match status" value="1"/>
</dbReference>
<proteinExistence type="inferred from homology"/>
<organism evidence="3 4">
    <name type="scientific">Pseudolactococcus hodotermopsidis</name>
    <dbReference type="NCBI Taxonomy" id="2709157"/>
    <lineage>
        <taxon>Bacteria</taxon>
        <taxon>Bacillati</taxon>
        <taxon>Bacillota</taxon>
        <taxon>Bacilli</taxon>
        <taxon>Lactobacillales</taxon>
        <taxon>Streptococcaceae</taxon>
        <taxon>Pseudolactococcus</taxon>
    </lineage>
</organism>
<dbReference type="HAMAP" id="MF_01103">
    <property type="entry name" value="UPF0291"/>
    <property type="match status" value="1"/>
</dbReference>
<dbReference type="Pfam" id="PF05979">
    <property type="entry name" value="DUF896"/>
    <property type="match status" value="1"/>
</dbReference>
<keyword evidence="1 2" id="KW-0963">Cytoplasm</keyword>
<dbReference type="Gene3D" id="1.10.287.540">
    <property type="entry name" value="Helix hairpin bin"/>
    <property type="match status" value="1"/>
</dbReference>
<dbReference type="PANTHER" id="PTHR37300">
    <property type="entry name" value="UPF0291 PROTEIN CBO2609/CLC_2481"/>
    <property type="match status" value="1"/>
</dbReference>
<evidence type="ECO:0000256" key="2">
    <source>
        <dbReference type="HAMAP-Rule" id="MF_01103"/>
    </source>
</evidence>
<accession>A0A6A0BBW6</accession>
<gene>
    <name evidence="3" type="ORF">Hs30E_07140</name>
</gene>
<comment type="caution">
    <text evidence="3">The sequence shown here is derived from an EMBL/GenBank/DDBJ whole genome shotgun (WGS) entry which is preliminary data.</text>
</comment>
<comment type="similarity">
    <text evidence="2">Belongs to the UPF0291 family.</text>
</comment>
<dbReference type="RefSeq" id="WP_172208019.1">
    <property type="nucleotide sequence ID" value="NZ_BLLI01000014.1"/>
</dbReference>
<dbReference type="Proteomes" id="UP000480303">
    <property type="component" value="Unassembled WGS sequence"/>
</dbReference>
<dbReference type="GO" id="GO:0005737">
    <property type="term" value="C:cytoplasm"/>
    <property type="evidence" value="ECO:0007669"/>
    <property type="project" value="UniProtKB-SubCell"/>
</dbReference>
<dbReference type="InterPro" id="IPR009242">
    <property type="entry name" value="DUF896"/>
</dbReference>
<protein>
    <recommendedName>
        <fullName evidence="2">UPF0291 protein Hs30E_07140</fullName>
    </recommendedName>
</protein>
<evidence type="ECO:0000313" key="3">
    <source>
        <dbReference type="EMBL" id="GFH42163.1"/>
    </source>
</evidence>